<keyword evidence="2" id="KW-1185">Reference proteome</keyword>
<dbReference type="Proteomes" id="UP000218615">
    <property type="component" value="Unassembled WGS sequence"/>
</dbReference>
<sequence>MTGRSIDIALTQSEAGGCMESVYENVCTLTTDPELSFNYATTDELNNWGFSEGCFSCFLQDKKDVIIQVITTYHHRDGANCAYQADVDYLKKNDYGKLIEAKTLGEASVLFEKKQSDGTTYNLLFFKNNVFASISAKYKKEKADNVHHIIGLAEKIEGKIAV</sequence>
<dbReference type="OrthoDB" id="144474at2157"/>
<protein>
    <submittedName>
        <fullName evidence="1">Uncharacterized protein</fullName>
    </submittedName>
</protein>
<reference evidence="2" key="1">
    <citation type="submission" date="2017-06" db="EMBL/GenBank/DDBJ databases">
        <authorList>
            <person name="Cremers G."/>
        </authorList>
    </citation>
    <scope>NUCLEOTIDE SEQUENCE [LARGE SCALE GENOMIC DNA]</scope>
</reference>
<evidence type="ECO:0000313" key="1">
    <source>
        <dbReference type="EMBL" id="SNQ60639.1"/>
    </source>
</evidence>
<dbReference type="RefSeq" id="WP_096205056.1">
    <property type="nucleotide sequence ID" value="NZ_FZMP01000112.1"/>
</dbReference>
<organism evidence="1 2">
    <name type="scientific">Candidatus Methanoperedens nitratireducens</name>
    <dbReference type="NCBI Taxonomy" id="1392998"/>
    <lineage>
        <taxon>Archaea</taxon>
        <taxon>Methanobacteriati</taxon>
        <taxon>Methanobacteriota</taxon>
        <taxon>Stenosarchaea group</taxon>
        <taxon>Methanomicrobia</taxon>
        <taxon>Methanosarcinales</taxon>
        <taxon>ANME-2 cluster</taxon>
        <taxon>Candidatus Methanoperedentaceae</taxon>
        <taxon>Candidatus Methanoperedens</taxon>
    </lineage>
</organism>
<dbReference type="EMBL" id="FZMP01000112">
    <property type="protein sequence ID" value="SNQ60639.1"/>
    <property type="molecule type" value="Genomic_DNA"/>
</dbReference>
<accession>A0A284VN54</accession>
<evidence type="ECO:0000313" key="2">
    <source>
        <dbReference type="Proteomes" id="UP000218615"/>
    </source>
</evidence>
<name>A0A284VN54_9EURY</name>
<gene>
    <name evidence="1" type="ORF">MNV_20015</name>
</gene>
<proteinExistence type="predicted"/>
<dbReference type="AlphaFoldDB" id="A0A284VN54"/>